<dbReference type="InterPro" id="IPR008930">
    <property type="entry name" value="Terpenoid_cyclase/PrenylTrfase"/>
</dbReference>
<accession>A0A0N0U820</accession>
<protein>
    <submittedName>
        <fullName evidence="1">Uncharacterized protein</fullName>
    </submittedName>
</protein>
<dbReference type="Gene3D" id="1.50.10.20">
    <property type="match status" value="1"/>
</dbReference>
<dbReference type="EMBL" id="LHCI01000106">
    <property type="protein sequence ID" value="KOX89734.1"/>
    <property type="molecule type" value="Genomic_DNA"/>
</dbReference>
<dbReference type="RefSeq" id="WP_053767491.1">
    <property type="nucleotide sequence ID" value="NZ_LHCI01000106.1"/>
</dbReference>
<proteinExistence type="predicted"/>
<sequence length="327" mass="36221">MFGLEWLRARTDARGLLEHARGGLPLLEEGYTTDDNARALLYLALLPPGTRDPALVRTYLAFLLYMQRQDGRFRNGLSPEGRFEDEGEAEDPTGRAILALAAASLGLDPDLRETARFALERALGAAERLCAPRAQAYALLGLLALREEPFRELAHLLGRRLRQAFAQAEASWPFPGPLTYANYRLLEALWAYARAFGDREALGLVRRAQGLLDRVYFSGEGAPFFDPVGNAFMSPGEAKPLFDQQPIEAKAAVSFYLRVGERPKAELAFLWFHGRNRLGVPLVDAFGPMDGLTPQGPNRNRGAEALLSYLLAWQALVQGPFPREEAP</sequence>
<organism evidence="1 2">
    <name type="scientific">Thermus aquaticus</name>
    <dbReference type="NCBI Taxonomy" id="271"/>
    <lineage>
        <taxon>Bacteria</taxon>
        <taxon>Thermotogati</taxon>
        <taxon>Deinococcota</taxon>
        <taxon>Deinococci</taxon>
        <taxon>Thermales</taxon>
        <taxon>Thermaceae</taxon>
        <taxon>Thermus</taxon>
    </lineage>
</organism>
<reference evidence="1 2" key="1">
    <citation type="submission" date="2015-07" db="EMBL/GenBank/DDBJ databases">
        <authorList>
            <person name="Noorani M."/>
        </authorList>
    </citation>
    <scope>NUCLEOTIDE SEQUENCE [LARGE SCALE GENOMIC DNA]</scope>
    <source>
        <strain evidence="2">ATCC 25104 / DSM 625 / JCM 10724 / NBRC 103206 / NCIMB 11243 / YT-1</strain>
    </source>
</reference>
<dbReference type="AlphaFoldDB" id="A0A0N0U820"/>
<name>A0A0N0U820_THEAQ</name>
<evidence type="ECO:0000313" key="2">
    <source>
        <dbReference type="Proteomes" id="UP000037685"/>
    </source>
</evidence>
<evidence type="ECO:0000313" key="1">
    <source>
        <dbReference type="EMBL" id="KOX89734.1"/>
    </source>
</evidence>
<dbReference type="PATRIC" id="fig|271.14.peg.989"/>
<comment type="caution">
    <text evidence="1">The sequence shown here is derived from an EMBL/GenBank/DDBJ whole genome shotgun (WGS) entry which is preliminary data.</text>
</comment>
<dbReference type="Proteomes" id="UP000037685">
    <property type="component" value="Unassembled WGS sequence"/>
</dbReference>
<dbReference type="SUPFAM" id="SSF48239">
    <property type="entry name" value="Terpenoid cyclases/Protein prenyltransferases"/>
    <property type="match status" value="1"/>
</dbReference>
<gene>
    <name evidence="1" type="ORF">BVI061214_00914</name>
</gene>